<dbReference type="InterPro" id="IPR025110">
    <property type="entry name" value="AMP-bd_C"/>
</dbReference>
<proteinExistence type="inferred from homology"/>
<reference evidence="4 5" key="1">
    <citation type="submission" date="2017-08" db="EMBL/GenBank/DDBJ databases">
        <title>Infants hospitalized years apart are colonized by the same room-sourced microbial strains.</title>
        <authorList>
            <person name="Brooks B."/>
            <person name="Olm M.R."/>
            <person name="Firek B.A."/>
            <person name="Baker R."/>
            <person name="Thomas B.C."/>
            <person name="Morowitz M.J."/>
            <person name="Banfield J.F."/>
        </authorList>
    </citation>
    <scope>NUCLEOTIDE SEQUENCE [LARGE SCALE GENOMIC DNA]</scope>
    <source>
        <strain evidence="4">S2_005_003_R2_41</strain>
    </source>
</reference>
<evidence type="ECO:0000256" key="1">
    <source>
        <dbReference type="ARBA" id="ARBA00006432"/>
    </source>
</evidence>
<accession>A0A2W5RI61</accession>
<dbReference type="EMBL" id="QFPP01000388">
    <property type="protein sequence ID" value="PZQ66783.1"/>
    <property type="molecule type" value="Genomic_DNA"/>
</dbReference>
<evidence type="ECO:0000259" key="3">
    <source>
        <dbReference type="Pfam" id="PF13193"/>
    </source>
</evidence>
<evidence type="ECO:0000313" key="5">
    <source>
        <dbReference type="Proteomes" id="UP000249135"/>
    </source>
</evidence>
<dbReference type="Pfam" id="PF13193">
    <property type="entry name" value="AMP-binding_C"/>
    <property type="match status" value="1"/>
</dbReference>
<dbReference type="GO" id="GO:0006631">
    <property type="term" value="P:fatty acid metabolic process"/>
    <property type="evidence" value="ECO:0007669"/>
    <property type="project" value="TreeGrafter"/>
</dbReference>
<name>A0A2W5RI61_VARPD</name>
<dbReference type="Gene3D" id="3.30.300.30">
    <property type="match status" value="1"/>
</dbReference>
<comment type="caution">
    <text evidence="4">The sequence shown here is derived from an EMBL/GenBank/DDBJ whole genome shotgun (WGS) entry which is preliminary data.</text>
</comment>
<feature type="non-terminal residue" evidence="4">
    <location>
        <position position="1"/>
    </location>
</feature>
<sequence>LGKKQCEDMRLFIAGSAPLLIETFNEWQERTGHTILERYGMSETIMLTSNPYTSVQGARRGGTVGFPLPGVSLRVRAYDDRGEARDCGTDEIGNIEVSGPNVFAGYWRMPEKTKEEFTADGYFKTGDVGKIDGLGYVTIVGRSKDLIISGGYNVYPAEIEGYINEMPGVAESAVVGVPHADFGEVGVAIVIAKAGASLDADGIVAELKARLANFKIPKRCFVVPELPRNTMGKVQKALLRDQYKALFAGH</sequence>
<dbReference type="InterPro" id="IPR042099">
    <property type="entry name" value="ANL_N_sf"/>
</dbReference>
<dbReference type="PANTHER" id="PTHR43201:SF8">
    <property type="entry name" value="ACYL-COA SYNTHETASE FAMILY MEMBER 3"/>
    <property type="match status" value="1"/>
</dbReference>
<feature type="domain" description="AMP-binding enzyme C-terminal" evidence="3">
    <location>
        <begin position="158"/>
        <end position="233"/>
    </location>
</feature>
<evidence type="ECO:0000313" key="4">
    <source>
        <dbReference type="EMBL" id="PZQ66783.1"/>
    </source>
</evidence>
<dbReference type="Proteomes" id="UP000249135">
    <property type="component" value="Unassembled WGS sequence"/>
</dbReference>
<dbReference type="Gene3D" id="3.40.50.12780">
    <property type="entry name" value="N-terminal domain of ligase-like"/>
    <property type="match status" value="1"/>
</dbReference>
<evidence type="ECO:0000259" key="2">
    <source>
        <dbReference type="Pfam" id="PF00501"/>
    </source>
</evidence>
<dbReference type="GO" id="GO:0031956">
    <property type="term" value="F:medium-chain fatty acid-CoA ligase activity"/>
    <property type="evidence" value="ECO:0007669"/>
    <property type="project" value="TreeGrafter"/>
</dbReference>
<dbReference type="InterPro" id="IPR045851">
    <property type="entry name" value="AMP-bd_C_sf"/>
</dbReference>
<dbReference type="PANTHER" id="PTHR43201">
    <property type="entry name" value="ACYL-COA SYNTHETASE"/>
    <property type="match status" value="1"/>
</dbReference>
<gene>
    <name evidence="4" type="ORF">DI563_22580</name>
</gene>
<dbReference type="SUPFAM" id="SSF56801">
    <property type="entry name" value="Acetyl-CoA synthetase-like"/>
    <property type="match status" value="1"/>
</dbReference>
<feature type="domain" description="AMP-dependent synthetase/ligase" evidence="2">
    <location>
        <begin position="5"/>
        <end position="107"/>
    </location>
</feature>
<dbReference type="Pfam" id="PF00501">
    <property type="entry name" value="AMP-binding"/>
    <property type="match status" value="1"/>
</dbReference>
<dbReference type="AlphaFoldDB" id="A0A2W5RI61"/>
<organism evidence="4 5">
    <name type="scientific">Variovorax paradoxus</name>
    <dbReference type="NCBI Taxonomy" id="34073"/>
    <lineage>
        <taxon>Bacteria</taxon>
        <taxon>Pseudomonadati</taxon>
        <taxon>Pseudomonadota</taxon>
        <taxon>Betaproteobacteria</taxon>
        <taxon>Burkholderiales</taxon>
        <taxon>Comamonadaceae</taxon>
        <taxon>Variovorax</taxon>
    </lineage>
</organism>
<dbReference type="InterPro" id="IPR000873">
    <property type="entry name" value="AMP-dep_synth/lig_dom"/>
</dbReference>
<protein>
    <submittedName>
        <fullName evidence="4">Malonyl-CoA synthase</fullName>
    </submittedName>
</protein>
<comment type="similarity">
    <text evidence="1">Belongs to the ATP-dependent AMP-binding enzyme family.</text>
</comment>